<dbReference type="EMBL" id="AZFW01000006">
    <property type="protein sequence ID" value="KRM30102.1"/>
    <property type="molecule type" value="Genomic_DNA"/>
</dbReference>
<evidence type="ECO:0000313" key="5">
    <source>
        <dbReference type="Proteomes" id="UP000050949"/>
    </source>
</evidence>
<organism evidence="4 5">
    <name type="scientific">Schleiferilactobacillus harbinensis DSM 16991</name>
    <dbReference type="NCBI Taxonomy" id="1122147"/>
    <lineage>
        <taxon>Bacteria</taxon>
        <taxon>Bacillati</taxon>
        <taxon>Bacillota</taxon>
        <taxon>Bacilli</taxon>
        <taxon>Lactobacillales</taxon>
        <taxon>Lactobacillaceae</taxon>
        <taxon>Schleiferilactobacillus</taxon>
    </lineage>
</organism>
<sequence>MKIKAVNLSKSIGEKQLFHNITFSVDQGQIAVITGISGAGKSTLLRMLGLLTNWDAGYLAYDSAIFNRPKQSNARHIRKDVVAFVFQNFGLLEDRSVYANLKLALLADAAFVKKKTAKDQMEKALAAVNLDVDLERSVQFLSGGEKQRLAVARALLHPGNVILADEPTTALDDENKEGIINLFETLAAAGKTVIVASHDQRIIDAATMRVHIPERSNLPV</sequence>
<dbReference type="eggNOG" id="COG1136">
    <property type="taxonomic scope" value="Bacteria"/>
</dbReference>
<dbReference type="AlphaFoldDB" id="A0A0R1XSP0"/>
<dbReference type="PROSITE" id="PS50893">
    <property type="entry name" value="ABC_TRANSPORTER_2"/>
    <property type="match status" value="1"/>
</dbReference>
<dbReference type="Proteomes" id="UP000050949">
    <property type="component" value="Unassembled WGS sequence"/>
</dbReference>
<dbReference type="InterPro" id="IPR003439">
    <property type="entry name" value="ABC_transporter-like_ATP-bd"/>
</dbReference>
<dbReference type="SUPFAM" id="SSF52540">
    <property type="entry name" value="P-loop containing nucleoside triphosphate hydrolases"/>
    <property type="match status" value="1"/>
</dbReference>
<gene>
    <name evidence="4" type="ORF">FC91_GL002916</name>
</gene>
<dbReference type="PATRIC" id="fig|1122147.4.peg.3002"/>
<dbReference type="Gene3D" id="3.40.50.300">
    <property type="entry name" value="P-loop containing nucleotide triphosphate hydrolases"/>
    <property type="match status" value="1"/>
</dbReference>
<dbReference type="InterPro" id="IPR027417">
    <property type="entry name" value="P-loop_NTPase"/>
</dbReference>
<dbReference type="SMART" id="SM00382">
    <property type="entry name" value="AAA"/>
    <property type="match status" value="1"/>
</dbReference>
<evidence type="ECO:0000259" key="3">
    <source>
        <dbReference type="PROSITE" id="PS50893"/>
    </source>
</evidence>
<dbReference type="GO" id="GO:0016887">
    <property type="term" value="F:ATP hydrolysis activity"/>
    <property type="evidence" value="ECO:0007669"/>
    <property type="project" value="InterPro"/>
</dbReference>
<dbReference type="InterPro" id="IPR017871">
    <property type="entry name" value="ABC_transporter-like_CS"/>
</dbReference>
<dbReference type="GO" id="GO:0005524">
    <property type="term" value="F:ATP binding"/>
    <property type="evidence" value="ECO:0007669"/>
    <property type="project" value="UniProtKB-KW"/>
</dbReference>
<protein>
    <recommendedName>
        <fullName evidence="3">ABC transporter domain-containing protein</fullName>
    </recommendedName>
</protein>
<comment type="caution">
    <text evidence="4">The sequence shown here is derived from an EMBL/GenBank/DDBJ whole genome shotgun (WGS) entry which is preliminary data.</text>
</comment>
<keyword evidence="2" id="KW-0067">ATP-binding</keyword>
<dbReference type="Pfam" id="PF00005">
    <property type="entry name" value="ABC_tran"/>
    <property type="match status" value="1"/>
</dbReference>
<dbReference type="RefSeq" id="WP_035440536.1">
    <property type="nucleotide sequence ID" value="NZ_AUEH01000028.1"/>
</dbReference>
<evidence type="ECO:0000256" key="2">
    <source>
        <dbReference type="ARBA" id="ARBA00022840"/>
    </source>
</evidence>
<dbReference type="GO" id="GO:0005886">
    <property type="term" value="C:plasma membrane"/>
    <property type="evidence" value="ECO:0007669"/>
    <property type="project" value="TreeGrafter"/>
</dbReference>
<dbReference type="GO" id="GO:0022857">
    <property type="term" value="F:transmembrane transporter activity"/>
    <property type="evidence" value="ECO:0007669"/>
    <property type="project" value="TreeGrafter"/>
</dbReference>
<reference evidence="4 5" key="1">
    <citation type="journal article" date="2015" name="Genome Announc.">
        <title>Expanding the biotechnology potential of lactobacilli through comparative genomics of 213 strains and associated genera.</title>
        <authorList>
            <person name="Sun Z."/>
            <person name="Harris H.M."/>
            <person name="McCann A."/>
            <person name="Guo C."/>
            <person name="Argimon S."/>
            <person name="Zhang W."/>
            <person name="Yang X."/>
            <person name="Jeffery I.B."/>
            <person name="Cooney J.C."/>
            <person name="Kagawa T.F."/>
            <person name="Liu W."/>
            <person name="Song Y."/>
            <person name="Salvetti E."/>
            <person name="Wrobel A."/>
            <person name="Rasinkangas P."/>
            <person name="Parkhill J."/>
            <person name="Rea M.C."/>
            <person name="O'Sullivan O."/>
            <person name="Ritari J."/>
            <person name="Douillard F.P."/>
            <person name="Paul Ross R."/>
            <person name="Yang R."/>
            <person name="Briner A.E."/>
            <person name="Felis G.E."/>
            <person name="de Vos W.M."/>
            <person name="Barrangou R."/>
            <person name="Klaenhammer T.R."/>
            <person name="Caufield P.W."/>
            <person name="Cui Y."/>
            <person name="Zhang H."/>
            <person name="O'Toole P.W."/>
        </authorList>
    </citation>
    <scope>NUCLEOTIDE SEQUENCE [LARGE SCALE GENOMIC DNA]</scope>
    <source>
        <strain evidence="4 5">DSM 16991</strain>
    </source>
</reference>
<dbReference type="PANTHER" id="PTHR24220">
    <property type="entry name" value="IMPORT ATP-BINDING PROTEIN"/>
    <property type="match status" value="1"/>
</dbReference>
<name>A0A0R1XSP0_9LACO</name>
<keyword evidence="1" id="KW-0547">Nucleotide-binding</keyword>
<proteinExistence type="predicted"/>
<dbReference type="InterPro" id="IPR003593">
    <property type="entry name" value="AAA+_ATPase"/>
</dbReference>
<dbReference type="PROSITE" id="PS00211">
    <property type="entry name" value="ABC_TRANSPORTER_1"/>
    <property type="match status" value="1"/>
</dbReference>
<accession>A0A0R1XSP0</accession>
<dbReference type="InterPro" id="IPR015854">
    <property type="entry name" value="ABC_transpr_LolD-like"/>
</dbReference>
<dbReference type="PANTHER" id="PTHR24220:SF86">
    <property type="entry name" value="ABC TRANSPORTER ABCH.1"/>
    <property type="match status" value="1"/>
</dbReference>
<evidence type="ECO:0000313" key="4">
    <source>
        <dbReference type="EMBL" id="KRM30102.1"/>
    </source>
</evidence>
<evidence type="ECO:0000256" key="1">
    <source>
        <dbReference type="ARBA" id="ARBA00022741"/>
    </source>
</evidence>
<feature type="domain" description="ABC transporter" evidence="3">
    <location>
        <begin position="3"/>
        <end position="220"/>
    </location>
</feature>